<dbReference type="InterPro" id="IPR056884">
    <property type="entry name" value="NPHP3-like_N"/>
</dbReference>
<accession>A0AAD9M3H0</accession>
<dbReference type="InterPro" id="IPR036770">
    <property type="entry name" value="Ankyrin_rpt-contain_sf"/>
</dbReference>
<keyword evidence="1" id="KW-0677">Repeat</keyword>
<dbReference type="Proteomes" id="UP001232148">
    <property type="component" value="Unassembled WGS sequence"/>
</dbReference>
<dbReference type="PROSITE" id="PS50297">
    <property type="entry name" value="ANK_REP_REGION"/>
    <property type="match status" value="4"/>
</dbReference>
<keyword evidence="2 3" id="KW-0040">ANK repeat</keyword>
<dbReference type="PANTHER" id="PTHR24198">
    <property type="entry name" value="ANKYRIN REPEAT AND PROTEIN KINASE DOMAIN-CONTAINING PROTEIN"/>
    <property type="match status" value="1"/>
</dbReference>
<evidence type="ECO:0000313" key="5">
    <source>
        <dbReference type="EMBL" id="KAK2030552.1"/>
    </source>
</evidence>
<evidence type="ECO:0000259" key="4">
    <source>
        <dbReference type="Pfam" id="PF24883"/>
    </source>
</evidence>
<dbReference type="SUPFAM" id="SSF57850">
    <property type="entry name" value="RING/U-box"/>
    <property type="match status" value="1"/>
</dbReference>
<name>A0AAD9M3H0_9PEZI</name>
<sequence length="1232" mass="137327">MEAFGFAASIITIVDTSWKIVGYLEGVKHGGKSRRLLLEQVTLLWLVFQRLKEEIDLQKGRLADEPWVEPLKILDGPSGIAAQIREQLNELESQLTTTKGRFGEAMSTLRWPFQEKEATRIVSRLEELKQTTMLVIQQSSHRMNREIKEGLCHFRAVVDDTFYEKLLAWLTPLNFVRKQRDILGSADPYNCCLLASDSFRSWHDDDLRSLWCFGAPGAGKSVVAASVYADLIEQHKEDSVAVMIAFCSFDDEESQSPRNLVASLLKQVLQTRGSSGVPSKLKEHYSKAATSKDGQPLSVELESVTEFLREELKTYDAAYVILDGLDEVSSIAKRAAVVKAVHDIGAGTKVIITSRHSEDIIEALQCTQVCKECQTKDAQVYWRCRNCASYVICENCHSATVSRGERKHQTLRELEWEGMWYQPRESDISNYVTTRLDSDRELRKLLGPDSGQEILRRSTIHTVTEKSEKIFLLARLYVDSLADCLTVGALKRALKGLSGDLDQMYLKSLARMERSLRPKHLDILKKLLLWIAWGQRPLSIAELGHALAIHPGVEEIDEDDILPIREITTWSAGLLFIDSSDFVKVIHPTTSRFFVEHRDKLYPKGDSVIAHDCLHYLNIEILREPLSGPDQRSLFMLRRKAYPLLEYAVLHSFKHVARSYEKDDDNRAAGFLLSDARRSFVQAMYYLDPEWSIEADASALHIAVYLGLTDVVSILIDEGEDVDARDFFGATPLMHAADRGNEGLPELKSLLDAGADASITCNAGSTALIRAVGADAESLVTRLLRVSDVNINAIPSDGSTSSALVTSVKSASQSIVKKLVARKDVDVNLPDDAKLRDLTPLHIAVIRRNIPAIKHLLAHKDIVVDSTEPGQGWTPLYYGARHGYADCVELLLDHGATLNHQDSYQGTALMRAVDEDARGAVELLIKRGMDVKRRDFLGRTLLHSAAVNRSWDTMEYFLKDVPDIEIDAQGDSGETPLHDSCKSLDPHGASLLIDAGARCDIKDSEGRTPVDIATIKRRPDILELLKKAEGYSNTVGIHIRKTLREAVVADPSEVLQVRIANASLEELNTSSAFTGTPLHEACRCGRADVVEMLLRAGADIELTNSFGRTPICIVVEFDHLDCLRVLLDHDADVEKSPFKEVTLWEHAWRYGHRDIALALIEHGARLDKSSGYLQNALHQAAYEDNVAVVRRAVEAGASIHQKMSGYTAIDWAESQEATAVLEYFATLAGDEV</sequence>
<dbReference type="PROSITE" id="PS50088">
    <property type="entry name" value="ANK_REPEAT"/>
    <property type="match status" value="5"/>
</dbReference>
<evidence type="ECO:0000256" key="1">
    <source>
        <dbReference type="ARBA" id="ARBA00022737"/>
    </source>
</evidence>
<reference evidence="5" key="1">
    <citation type="submission" date="2021-06" db="EMBL/GenBank/DDBJ databases">
        <title>Comparative genomics, transcriptomics and evolutionary studies reveal genomic signatures of adaptation to plant cell wall in hemibiotrophic fungi.</title>
        <authorList>
            <consortium name="DOE Joint Genome Institute"/>
            <person name="Baroncelli R."/>
            <person name="Diaz J.F."/>
            <person name="Benocci T."/>
            <person name="Peng M."/>
            <person name="Battaglia E."/>
            <person name="Haridas S."/>
            <person name="Andreopoulos W."/>
            <person name="Labutti K."/>
            <person name="Pangilinan J."/>
            <person name="Floch G.L."/>
            <person name="Makela M.R."/>
            <person name="Henrissat B."/>
            <person name="Grigoriev I.V."/>
            <person name="Crouch J.A."/>
            <person name="De Vries R.P."/>
            <person name="Sukno S.A."/>
            <person name="Thon M.R."/>
        </authorList>
    </citation>
    <scope>NUCLEOTIDE SEQUENCE</scope>
    <source>
        <strain evidence="5">MAFF235873</strain>
    </source>
</reference>
<keyword evidence="6" id="KW-1185">Reference proteome</keyword>
<dbReference type="InterPro" id="IPR002110">
    <property type="entry name" value="Ankyrin_rpt"/>
</dbReference>
<feature type="repeat" description="ANK" evidence="3">
    <location>
        <begin position="1073"/>
        <end position="1105"/>
    </location>
</feature>
<dbReference type="SMART" id="SM00248">
    <property type="entry name" value="ANK"/>
    <property type="match status" value="14"/>
</dbReference>
<dbReference type="Gene3D" id="3.40.50.300">
    <property type="entry name" value="P-loop containing nucleotide triphosphate hydrolases"/>
    <property type="match status" value="1"/>
</dbReference>
<dbReference type="SUPFAM" id="SSF48403">
    <property type="entry name" value="Ankyrin repeat"/>
    <property type="match status" value="2"/>
</dbReference>
<organism evidence="5 6">
    <name type="scientific">Colletotrichum zoysiae</name>
    <dbReference type="NCBI Taxonomy" id="1216348"/>
    <lineage>
        <taxon>Eukaryota</taxon>
        <taxon>Fungi</taxon>
        <taxon>Dikarya</taxon>
        <taxon>Ascomycota</taxon>
        <taxon>Pezizomycotina</taxon>
        <taxon>Sordariomycetes</taxon>
        <taxon>Hypocreomycetidae</taxon>
        <taxon>Glomerellales</taxon>
        <taxon>Glomerellaceae</taxon>
        <taxon>Colletotrichum</taxon>
        <taxon>Colletotrichum graminicola species complex</taxon>
    </lineage>
</organism>
<feature type="repeat" description="ANK" evidence="3">
    <location>
        <begin position="871"/>
        <end position="903"/>
    </location>
</feature>
<dbReference type="Pfam" id="PF24883">
    <property type="entry name" value="NPHP3_N"/>
    <property type="match status" value="1"/>
</dbReference>
<feature type="domain" description="Nephrocystin 3-like N-terminal" evidence="4">
    <location>
        <begin position="193"/>
        <end position="355"/>
    </location>
</feature>
<evidence type="ECO:0000256" key="2">
    <source>
        <dbReference type="ARBA" id="ARBA00023043"/>
    </source>
</evidence>
<dbReference type="PANTHER" id="PTHR24198:SF165">
    <property type="entry name" value="ANKYRIN REPEAT-CONTAINING PROTEIN-RELATED"/>
    <property type="match status" value="1"/>
</dbReference>
<dbReference type="InterPro" id="IPR027417">
    <property type="entry name" value="P-loop_NTPase"/>
</dbReference>
<dbReference type="EMBL" id="MU842850">
    <property type="protein sequence ID" value="KAK2030552.1"/>
    <property type="molecule type" value="Genomic_DNA"/>
</dbReference>
<comment type="caution">
    <text evidence="5">The sequence shown here is derived from an EMBL/GenBank/DDBJ whole genome shotgun (WGS) entry which is preliminary data.</text>
</comment>
<proteinExistence type="predicted"/>
<feature type="repeat" description="ANK" evidence="3">
    <location>
        <begin position="972"/>
        <end position="1004"/>
    </location>
</feature>
<protein>
    <submittedName>
        <fullName evidence="5">Ankyrin</fullName>
    </submittedName>
</protein>
<evidence type="ECO:0000313" key="6">
    <source>
        <dbReference type="Proteomes" id="UP001232148"/>
    </source>
</evidence>
<dbReference type="SUPFAM" id="SSF52540">
    <property type="entry name" value="P-loop containing nucleoside triphosphate hydrolases"/>
    <property type="match status" value="1"/>
</dbReference>
<evidence type="ECO:0000256" key="3">
    <source>
        <dbReference type="PROSITE-ProRule" id="PRU00023"/>
    </source>
</evidence>
<feature type="repeat" description="ANK" evidence="3">
    <location>
        <begin position="695"/>
        <end position="727"/>
    </location>
</feature>
<feature type="repeat" description="ANK" evidence="3">
    <location>
        <begin position="728"/>
        <end position="762"/>
    </location>
</feature>
<dbReference type="Pfam" id="PF12796">
    <property type="entry name" value="Ank_2"/>
    <property type="match status" value="3"/>
</dbReference>
<dbReference type="AlphaFoldDB" id="A0AAD9M3H0"/>
<gene>
    <name evidence="5" type="ORF">LX32DRAFT_615252</name>
</gene>
<dbReference type="Gene3D" id="1.25.40.20">
    <property type="entry name" value="Ankyrin repeat-containing domain"/>
    <property type="match status" value="2"/>
</dbReference>